<organism evidence="2 3">
    <name type="scientific">Linum trigynum</name>
    <dbReference type="NCBI Taxonomy" id="586398"/>
    <lineage>
        <taxon>Eukaryota</taxon>
        <taxon>Viridiplantae</taxon>
        <taxon>Streptophyta</taxon>
        <taxon>Embryophyta</taxon>
        <taxon>Tracheophyta</taxon>
        <taxon>Spermatophyta</taxon>
        <taxon>Magnoliopsida</taxon>
        <taxon>eudicotyledons</taxon>
        <taxon>Gunneridae</taxon>
        <taxon>Pentapetalae</taxon>
        <taxon>rosids</taxon>
        <taxon>fabids</taxon>
        <taxon>Malpighiales</taxon>
        <taxon>Linaceae</taxon>
        <taxon>Linum</taxon>
    </lineage>
</organism>
<gene>
    <name evidence="2" type="ORF">LTRI10_LOCUS18520</name>
</gene>
<dbReference type="Proteomes" id="UP001497516">
    <property type="component" value="Chromosome 3"/>
</dbReference>
<evidence type="ECO:0000256" key="1">
    <source>
        <dbReference type="SAM" id="MobiDB-lite"/>
    </source>
</evidence>
<dbReference type="AlphaFoldDB" id="A0AAV2DTB5"/>
<protein>
    <submittedName>
        <fullName evidence="2">Uncharacterized protein</fullName>
    </submittedName>
</protein>
<feature type="region of interest" description="Disordered" evidence="1">
    <location>
        <begin position="1"/>
        <end position="24"/>
    </location>
</feature>
<proteinExistence type="predicted"/>
<dbReference type="EMBL" id="OZ034816">
    <property type="protein sequence ID" value="CAL1376815.1"/>
    <property type="molecule type" value="Genomic_DNA"/>
</dbReference>
<evidence type="ECO:0000313" key="3">
    <source>
        <dbReference type="Proteomes" id="UP001497516"/>
    </source>
</evidence>
<feature type="compositionally biased region" description="Low complexity" evidence="1">
    <location>
        <begin position="1"/>
        <end position="12"/>
    </location>
</feature>
<sequence>MLRLPLFSQISPSPSPPLTPVPPFPSPTKLTLPFPSTTTRFPTSTYRCSRLSSGICSSTSPPTAESISMGKEAAWAAVPRFTLQMGSMDLISWTATFWSLIET</sequence>
<feature type="compositionally biased region" description="Pro residues" evidence="1">
    <location>
        <begin position="13"/>
        <end position="24"/>
    </location>
</feature>
<keyword evidence="3" id="KW-1185">Reference proteome</keyword>
<reference evidence="2 3" key="1">
    <citation type="submission" date="2024-04" db="EMBL/GenBank/DDBJ databases">
        <authorList>
            <person name="Fracassetti M."/>
        </authorList>
    </citation>
    <scope>NUCLEOTIDE SEQUENCE [LARGE SCALE GENOMIC DNA]</scope>
</reference>
<evidence type="ECO:0000313" key="2">
    <source>
        <dbReference type="EMBL" id="CAL1376815.1"/>
    </source>
</evidence>
<accession>A0AAV2DTB5</accession>
<name>A0AAV2DTB5_9ROSI</name>